<dbReference type="PANTHER" id="PTHR21532">
    <property type="entry name" value="PHOSPHODIESTERASE HL"/>
    <property type="match status" value="1"/>
</dbReference>
<dbReference type="GO" id="GO:0005930">
    <property type="term" value="C:axoneme"/>
    <property type="evidence" value="ECO:0007669"/>
    <property type="project" value="TreeGrafter"/>
</dbReference>
<evidence type="ECO:0000259" key="11">
    <source>
        <dbReference type="Pfam" id="PF11527"/>
    </source>
</evidence>
<keyword evidence="8" id="KW-0966">Cell projection</keyword>
<name>A0A9P0FVJ8_CHRIL</name>
<protein>
    <recommendedName>
        <fullName evidence="4">Cilia- and flagella-associated protein 36</fullName>
    </recommendedName>
    <alternativeName>
        <fullName evidence="9">Coiled-coil domain-containing protein 104</fullName>
    </alternativeName>
</protein>
<dbReference type="InterPro" id="IPR038888">
    <property type="entry name" value="CFAP36"/>
</dbReference>
<comment type="similarity">
    <text evidence="3">Belongs to the CFAP36 family.</text>
</comment>
<feature type="region of interest" description="Disordered" evidence="10">
    <location>
        <begin position="214"/>
        <end position="246"/>
    </location>
</feature>
<keyword evidence="7" id="KW-0969">Cilium</keyword>
<gene>
    <name evidence="12" type="ORF">CINC_LOCUS6160</name>
</gene>
<dbReference type="AlphaFoldDB" id="A0A9P0FVJ8"/>
<keyword evidence="5" id="KW-0963">Cytoplasm</keyword>
<comment type="subcellular location">
    <subcellularLocation>
        <location evidence="1">Cell projection</location>
        <location evidence="1">Cilium</location>
    </subcellularLocation>
    <subcellularLocation>
        <location evidence="2">Cytoplasm</location>
    </subcellularLocation>
</comment>
<evidence type="ECO:0000256" key="5">
    <source>
        <dbReference type="ARBA" id="ARBA00022490"/>
    </source>
</evidence>
<evidence type="ECO:0000256" key="2">
    <source>
        <dbReference type="ARBA" id="ARBA00004496"/>
    </source>
</evidence>
<evidence type="ECO:0000256" key="10">
    <source>
        <dbReference type="SAM" id="MobiDB-lite"/>
    </source>
</evidence>
<feature type="compositionally biased region" description="Basic and acidic residues" evidence="10">
    <location>
        <begin position="214"/>
        <end position="232"/>
    </location>
</feature>
<dbReference type="Pfam" id="PF11527">
    <property type="entry name" value="ARL2_Bind_BART"/>
    <property type="match status" value="1"/>
</dbReference>
<evidence type="ECO:0000313" key="13">
    <source>
        <dbReference type="Proteomes" id="UP001154114"/>
    </source>
</evidence>
<dbReference type="InterPro" id="IPR023379">
    <property type="entry name" value="BART_dom"/>
</dbReference>
<evidence type="ECO:0000256" key="1">
    <source>
        <dbReference type="ARBA" id="ARBA00004138"/>
    </source>
</evidence>
<dbReference type="OrthoDB" id="272687at2759"/>
<feature type="region of interest" description="Disordered" evidence="10">
    <location>
        <begin position="146"/>
        <end position="167"/>
    </location>
</feature>
<evidence type="ECO:0000256" key="4">
    <source>
        <dbReference type="ARBA" id="ARBA00021815"/>
    </source>
</evidence>
<accession>A0A9P0FVJ8</accession>
<keyword evidence="13" id="KW-1185">Reference proteome</keyword>
<evidence type="ECO:0000256" key="3">
    <source>
        <dbReference type="ARBA" id="ARBA00007460"/>
    </source>
</evidence>
<dbReference type="InterPro" id="IPR042541">
    <property type="entry name" value="BART_sf"/>
</dbReference>
<evidence type="ECO:0000256" key="7">
    <source>
        <dbReference type="ARBA" id="ARBA00023069"/>
    </source>
</evidence>
<dbReference type="Gene3D" id="1.20.1520.10">
    <property type="entry name" value="ADP-ribosylation factor-like 2-binding protein, domain"/>
    <property type="match status" value="1"/>
</dbReference>
<keyword evidence="6" id="KW-0175">Coiled coil</keyword>
<evidence type="ECO:0000313" key="12">
    <source>
        <dbReference type="EMBL" id="CAH0594180.1"/>
    </source>
</evidence>
<feature type="region of interest" description="Disordered" evidence="10">
    <location>
        <begin position="274"/>
        <end position="319"/>
    </location>
</feature>
<reference evidence="12" key="1">
    <citation type="submission" date="2021-12" db="EMBL/GenBank/DDBJ databases">
        <authorList>
            <person name="King R."/>
        </authorList>
    </citation>
    <scope>NUCLEOTIDE SEQUENCE</scope>
</reference>
<dbReference type="PANTHER" id="PTHR21532:SF0">
    <property type="entry name" value="CILIA- AND FLAGELLA-ASSOCIATED PROTEIN 36"/>
    <property type="match status" value="1"/>
</dbReference>
<dbReference type="Proteomes" id="UP001154114">
    <property type="component" value="Chromosome 20"/>
</dbReference>
<dbReference type="GO" id="GO:0097546">
    <property type="term" value="C:ciliary base"/>
    <property type="evidence" value="ECO:0007669"/>
    <property type="project" value="TreeGrafter"/>
</dbReference>
<evidence type="ECO:0000256" key="6">
    <source>
        <dbReference type="ARBA" id="ARBA00023054"/>
    </source>
</evidence>
<proteinExistence type="inferred from homology"/>
<feature type="compositionally biased region" description="Low complexity" evidence="10">
    <location>
        <begin position="291"/>
        <end position="310"/>
    </location>
</feature>
<evidence type="ECO:0000256" key="9">
    <source>
        <dbReference type="ARBA" id="ARBA00031593"/>
    </source>
</evidence>
<sequence length="338" mass="38290">MENLDSNAWVFDSLVGFLHGPVWNVPLQTFIEEKSLPFEPTDDGEVLDRPEYKKVHDEYRNLVDVMLGSFMDDIGISADQFEAACKLSARDLAGLPAHFHRRLFEQIWAANDYEMFVKMMTHKNVELQLQALELIERRYGTMPNLFSTEPEELDSSRSDESEEWPDNDDVMTEIKKLQLEDYEGKDEVVNVPPEEVVAEKETLLSKLHSFEKKEENIKKKDQATAEEKEIRVIKPSKPPSKKVEVSEEEMLARQEYLKQQRDKLLALKKQVRERRLGAADGAETGGGEGSQGSLARPRSARVAQAALAGAAPPPPPDAMQLRRALASKLKTEVVDITN</sequence>
<evidence type="ECO:0000256" key="8">
    <source>
        <dbReference type="ARBA" id="ARBA00023273"/>
    </source>
</evidence>
<feature type="domain" description="BART" evidence="11">
    <location>
        <begin position="7"/>
        <end position="128"/>
    </location>
</feature>
<dbReference type="EMBL" id="LR824023">
    <property type="protein sequence ID" value="CAH0594180.1"/>
    <property type="molecule type" value="Genomic_DNA"/>
</dbReference>
<organism evidence="12 13">
    <name type="scientific">Chrysodeixis includens</name>
    <name type="common">Soybean looper</name>
    <name type="synonym">Pseudoplusia includens</name>
    <dbReference type="NCBI Taxonomy" id="689277"/>
    <lineage>
        <taxon>Eukaryota</taxon>
        <taxon>Metazoa</taxon>
        <taxon>Ecdysozoa</taxon>
        <taxon>Arthropoda</taxon>
        <taxon>Hexapoda</taxon>
        <taxon>Insecta</taxon>
        <taxon>Pterygota</taxon>
        <taxon>Neoptera</taxon>
        <taxon>Endopterygota</taxon>
        <taxon>Lepidoptera</taxon>
        <taxon>Glossata</taxon>
        <taxon>Ditrysia</taxon>
        <taxon>Noctuoidea</taxon>
        <taxon>Noctuidae</taxon>
        <taxon>Plusiinae</taxon>
        <taxon>Chrysodeixis</taxon>
    </lineage>
</organism>